<evidence type="ECO:0008006" key="5">
    <source>
        <dbReference type="Google" id="ProtNLM"/>
    </source>
</evidence>
<feature type="region of interest" description="Disordered" evidence="1">
    <location>
        <begin position="661"/>
        <end position="684"/>
    </location>
</feature>
<feature type="domain" description="DNA2/NAM7 helicase-like C-terminal" evidence="3">
    <location>
        <begin position="381"/>
        <end position="573"/>
    </location>
</feature>
<feature type="compositionally biased region" description="Polar residues" evidence="1">
    <location>
        <begin position="716"/>
        <end position="768"/>
    </location>
</feature>
<dbReference type="EnsemblMetazoa" id="Aqu2.1.21285_001">
    <property type="protein sequence ID" value="Aqu2.1.21285_001"/>
    <property type="gene ID" value="Aqu2.1.21285"/>
</dbReference>
<feature type="compositionally biased region" description="Low complexity" evidence="1">
    <location>
        <begin position="665"/>
        <end position="675"/>
    </location>
</feature>
<feature type="compositionally biased region" description="Polar residues" evidence="1">
    <location>
        <begin position="801"/>
        <end position="814"/>
    </location>
</feature>
<dbReference type="Pfam" id="PF13087">
    <property type="entry name" value="AAA_12"/>
    <property type="match status" value="1"/>
</dbReference>
<dbReference type="GO" id="GO:0035194">
    <property type="term" value="P:regulatory ncRNA-mediated post-transcriptional gene silencing"/>
    <property type="evidence" value="ECO:0007669"/>
    <property type="project" value="TreeGrafter"/>
</dbReference>
<dbReference type="PANTHER" id="PTHR10887:SF365">
    <property type="entry name" value="HELICASE WITH ZINC FINGER DOMAIN-RELATED"/>
    <property type="match status" value="1"/>
</dbReference>
<dbReference type="AlphaFoldDB" id="A0A1X7U1N1"/>
<evidence type="ECO:0000313" key="4">
    <source>
        <dbReference type="EnsemblMetazoa" id="Aqu2.1.21285_001"/>
    </source>
</evidence>
<evidence type="ECO:0000259" key="2">
    <source>
        <dbReference type="Pfam" id="PF13086"/>
    </source>
</evidence>
<feature type="region of interest" description="Disordered" evidence="1">
    <location>
        <begin position="710"/>
        <end position="788"/>
    </location>
</feature>
<dbReference type="Pfam" id="PF13086">
    <property type="entry name" value="AAA_11"/>
    <property type="match status" value="1"/>
</dbReference>
<dbReference type="GO" id="GO:0005829">
    <property type="term" value="C:cytosol"/>
    <property type="evidence" value="ECO:0007669"/>
    <property type="project" value="TreeGrafter"/>
</dbReference>
<dbReference type="SUPFAM" id="SSF52540">
    <property type="entry name" value="P-loop containing nucleoside triphosphate hydrolases"/>
    <property type="match status" value="1"/>
</dbReference>
<dbReference type="InterPro" id="IPR045055">
    <property type="entry name" value="DNA2/NAM7-like"/>
</dbReference>
<name>A0A1X7U1N1_AMPQE</name>
<dbReference type="PANTHER" id="PTHR10887">
    <property type="entry name" value="DNA2/NAM7 HELICASE FAMILY"/>
    <property type="match status" value="1"/>
</dbReference>
<dbReference type="GO" id="GO:0004386">
    <property type="term" value="F:helicase activity"/>
    <property type="evidence" value="ECO:0007669"/>
    <property type="project" value="InterPro"/>
</dbReference>
<evidence type="ECO:0000256" key="1">
    <source>
        <dbReference type="SAM" id="MobiDB-lite"/>
    </source>
</evidence>
<dbReference type="InterPro" id="IPR047187">
    <property type="entry name" value="SF1_C_Upf1"/>
</dbReference>
<accession>A0A1X7U1N1</accession>
<proteinExistence type="predicted"/>
<dbReference type="InParanoid" id="A0A1X7U1N1"/>
<organism evidence="4">
    <name type="scientific">Amphimedon queenslandica</name>
    <name type="common">Sponge</name>
    <dbReference type="NCBI Taxonomy" id="400682"/>
    <lineage>
        <taxon>Eukaryota</taxon>
        <taxon>Metazoa</taxon>
        <taxon>Porifera</taxon>
        <taxon>Demospongiae</taxon>
        <taxon>Heteroscleromorpha</taxon>
        <taxon>Haplosclerida</taxon>
        <taxon>Niphatidae</taxon>
        <taxon>Amphimedon</taxon>
    </lineage>
</organism>
<protein>
    <recommendedName>
        <fullName evidence="5">RNA helicase</fullName>
    </recommendedName>
</protein>
<feature type="region of interest" description="Disordered" evidence="1">
    <location>
        <begin position="1"/>
        <end position="23"/>
    </location>
</feature>
<dbReference type="InterPro" id="IPR041677">
    <property type="entry name" value="DNA2/NAM7_AAA_11"/>
</dbReference>
<feature type="domain" description="DNA2/NAM7 helicase helicase" evidence="2">
    <location>
        <begin position="324"/>
        <end position="365"/>
    </location>
</feature>
<dbReference type="InterPro" id="IPR041679">
    <property type="entry name" value="DNA2/NAM7-like_C"/>
</dbReference>
<dbReference type="Gene3D" id="3.40.50.300">
    <property type="entry name" value="P-loop containing nucleotide triphosphate hydrolases"/>
    <property type="match status" value="2"/>
</dbReference>
<feature type="compositionally biased region" description="Polar residues" evidence="1">
    <location>
        <begin position="777"/>
        <end position="786"/>
    </location>
</feature>
<dbReference type="GO" id="GO:0043186">
    <property type="term" value="C:P granule"/>
    <property type="evidence" value="ECO:0007669"/>
    <property type="project" value="TreeGrafter"/>
</dbReference>
<dbReference type="InterPro" id="IPR027417">
    <property type="entry name" value="P-loop_NTPase"/>
</dbReference>
<dbReference type="OrthoDB" id="2285229at2759"/>
<feature type="region of interest" description="Disordered" evidence="1">
    <location>
        <begin position="801"/>
        <end position="825"/>
    </location>
</feature>
<evidence type="ECO:0000259" key="3">
    <source>
        <dbReference type="Pfam" id="PF13087"/>
    </source>
</evidence>
<dbReference type="CDD" id="cd18808">
    <property type="entry name" value="SF1_C_Upf1"/>
    <property type="match status" value="1"/>
</dbReference>
<reference evidence="4" key="1">
    <citation type="submission" date="2017-05" db="UniProtKB">
        <authorList>
            <consortium name="EnsemblMetazoa"/>
        </authorList>
    </citation>
    <scope>IDENTIFICATION</scope>
</reference>
<sequence>MAGRQGSDIHHPQFTTRGDGGRVLQGSVHQRRYPSKVPDAAHMKLPVTLDNYKAKFTALLYYEELEHIELLKKKCDGCYTLKKCQPPSLRYDEEDYPDNFYCLEGMSSAQIMYATQASDRHFPLKVNVTFDVNHSYFVGLNEGVTRISMNVLRRLIPIPEDFKSPPKNISINIRRHPHGGIDLDPEQYPALEAILSNQCSAPVLVPGAFGCGKTRLLAVATECFFREHRETGHPSPCRILICCHHQHSADVFMDSYFNKMLTYKKHPWPVKVVRVTSSRHRVDYPGYVQAARFNNSPYKDETSFLLVTTFGGALTISRRVEPDFFTHILIDEGAQTREPEALSPFLMANENTRIVIAGDHQQVGPQLLVLGKAPQQFGLCVSLLQRLLEKYKSIGDITKRNTPSWNINYRSQAGILELPSKLFYNSELKDCGRVPYHLKAPYPYVFICSSFTNDIPVDAQCSVEADRLLQAVQLHSDKFKSWELNDTCIMTPSLKQANLIREQIRTKFKNLKGVNVITSYQMQGQEYRMLFMSTVESLEFNGRPFDPLKSFCSPALFNTAITRSKSLVVAVGNPLVLLLSEATMDNPKWCWREFISRCLRNETFKSTPSDCAHFKQVEAQFFRMLKCENPTDLIKLFQNKGYSETHSTKATTHVLPIPLSTPLLPQRSIQPSRSPSMKDQSQVSASLINKISPARMQQPSKAAQAPIIQSLAPGKKNQSPVAKKQPSSHGNRPANNSLSHSIQAKNLSPQKHSGRPLNNLQSKQSPLGSQHLPIKSTPPQKQNESPWRQLPPVNALSLKSTQQFSPDTAGNTPEYSEPCMGSALSDDSQRTAMNIKAPYFQNNTKDLILKKFFVEHNHRPFDRKLLTSRLTRQNYKEKFYQLLCREEEEHDRLLKE</sequence>